<dbReference type="Gramene" id="QL12p023764:mrna">
    <property type="protein sequence ID" value="QL12p023764:mrna"/>
    <property type="gene ID" value="QL12p023764"/>
</dbReference>
<dbReference type="InParanoid" id="A0A7N2N2H2"/>
<proteinExistence type="predicted"/>
<keyword evidence="2" id="KW-1185">Reference proteome</keyword>
<dbReference type="EnsemblPlants" id="QL12p023764:mrna">
    <property type="protein sequence ID" value="QL12p023764:mrna"/>
    <property type="gene ID" value="QL12p023764"/>
</dbReference>
<sequence>MASASTLCCDGEERISYQIQWISKDEVLPLSDPRNIRAQSVAANVIRALNVGLRLEKDCKVNVHSCENPDFRDCRARHEWEGDNGDEDHVNRFEEKSIPFKEDHKLSIWKPSTKHLDGKD</sequence>
<reference evidence="1" key="2">
    <citation type="submission" date="2021-01" db="UniProtKB">
        <authorList>
            <consortium name="EnsemblPlants"/>
        </authorList>
    </citation>
    <scope>IDENTIFICATION</scope>
</reference>
<reference evidence="1 2" key="1">
    <citation type="journal article" date="2016" name="G3 (Bethesda)">
        <title>First Draft Assembly and Annotation of the Genome of a California Endemic Oak Quercus lobata Nee (Fagaceae).</title>
        <authorList>
            <person name="Sork V.L."/>
            <person name="Fitz-Gibbon S.T."/>
            <person name="Puiu D."/>
            <person name="Crepeau M."/>
            <person name="Gugger P.F."/>
            <person name="Sherman R."/>
            <person name="Stevens K."/>
            <person name="Langley C.H."/>
            <person name="Pellegrini M."/>
            <person name="Salzberg S.L."/>
        </authorList>
    </citation>
    <scope>NUCLEOTIDE SEQUENCE [LARGE SCALE GENOMIC DNA]</scope>
    <source>
        <strain evidence="1 2">cv. SW786</strain>
    </source>
</reference>
<name>A0A7N2N2H2_QUELO</name>
<dbReference type="EMBL" id="LRBV02000012">
    <property type="status" value="NOT_ANNOTATED_CDS"/>
    <property type="molecule type" value="Genomic_DNA"/>
</dbReference>
<evidence type="ECO:0000313" key="2">
    <source>
        <dbReference type="Proteomes" id="UP000594261"/>
    </source>
</evidence>
<accession>A0A7N2N2H2</accession>
<dbReference type="Proteomes" id="UP000594261">
    <property type="component" value="Chromosome 12"/>
</dbReference>
<organism evidence="1 2">
    <name type="scientific">Quercus lobata</name>
    <name type="common">Valley oak</name>
    <dbReference type="NCBI Taxonomy" id="97700"/>
    <lineage>
        <taxon>Eukaryota</taxon>
        <taxon>Viridiplantae</taxon>
        <taxon>Streptophyta</taxon>
        <taxon>Embryophyta</taxon>
        <taxon>Tracheophyta</taxon>
        <taxon>Spermatophyta</taxon>
        <taxon>Magnoliopsida</taxon>
        <taxon>eudicotyledons</taxon>
        <taxon>Gunneridae</taxon>
        <taxon>Pentapetalae</taxon>
        <taxon>rosids</taxon>
        <taxon>fabids</taxon>
        <taxon>Fagales</taxon>
        <taxon>Fagaceae</taxon>
        <taxon>Quercus</taxon>
    </lineage>
</organism>
<dbReference type="AlphaFoldDB" id="A0A7N2N2H2"/>
<protein>
    <submittedName>
        <fullName evidence="1">Uncharacterized protein</fullName>
    </submittedName>
</protein>
<evidence type="ECO:0000313" key="1">
    <source>
        <dbReference type="EnsemblPlants" id="QL12p023764:mrna"/>
    </source>
</evidence>